<name>A0ABR8R8Z3_9BACI</name>
<reference evidence="2 3" key="1">
    <citation type="submission" date="2020-08" db="EMBL/GenBank/DDBJ databases">
        <title>A Genomic Blueprint of the Chicken Gut Microbiome.</title>
        <authorList>
            <person name="Gilroy R."/>
            <person name="Ravi A."/>
            <person name="Getino M."/>
            <person name="Pursley I."/>
            <person name="Horton D.L."/>
            <person name="Alikhan N.-F."/>
            <person name="Baker D."/>
            <person name="Gharbi K."/>
            <person name="Hall N."/>
            <person name="Watson M."/>
            <person name="Adriaenssens E.M."/>
            <person name="Foster-Nyarko E."/>
            <person name="Jarju S."/>
            <person name="Secka A."/>
            <person name="Antonio M."/>
            <person name="Oren A."/>
            <person name="Chaudhuri R."/>
            <person name="La Ragione R.M."/>
            <person name="Hildebrand F."/>
            <person name="Pallen M.J."/>
        </authorList>
    </citation>
    <scope>NUCLEOTIDE SEQUENCE [LARGE SCALE GENOMIC DNA]</scope>
    <source>
        <strain evidence="2 3">Sa2BUA9</strain>
    </source>
</reference>
<sequence length="135" mass="14895">MLLKKFKGGKYLSLKIIKLAIGPKQSVSASPMVTRLFHEVPEIITDVSTHKIDTSMFLDDRGEVAQNLPLLNLNNSYFNVYINGVLQMDDNFAYTAGEDGVGSLLISLPEDAEIPKGTPIIMEIINFAPEINTPE</sequence>
<protein>
    <submittedName>
        <fullName evidence="2">DUF4183 domain-containing protein</fullName>
    </submittedName>
</protein>
<proteinExistence type="predicted"/>
<feature type="domain" description="DUF4183" evidence="1">
    <location>
        <begin position="54"/>
        <end position="124"/>
    </location>
</feature>
<keyword evidence="3" id="KW-1185">Reference proteome</keyword>
<dbReference type="EMBL" id="JACSQO010000003">
    <property type="protein sequence ID" value="MBD7944189.1"/>
    <property type="molecule type" value="Genomic_DNA"/>
</dbReference>
<dbReference type="InterPro" id="IPR025237">
    <property type="entry name" value="DUF4183"/>
</dbReference>
<evidence type="ECO:0000259" key="1">
    <source>
        <dbReference type="Pfam" id="PF13799"/>
    </source>
</evidence>
<evidence type="ECO:0000313" key="3">
    <source>
        <dbReference type="Proteomes" id="UP000640786"/>
    </source>
</evidence>
<dbReference type="Pfam" id="PF13799">
    <property type="entry name" value="DUF4183"/>
    <property type="match status" value="1"/>
</dbReference>
<gene>
    <name evidence="2" type="ORF">H9650_08665</name>
</gene>
<organism evidence="2 3">
    <name type="scientific">Psychrobacillus faecigallinarum</name>
    <dbReference type="NCBI Taxonomy" id="2762235"/>
    <lineage>
        <taxon>Bacteria</taxon>
        <taxon>Bacillati</taxon>
        <taxon>Bacillota</taxon>
        <taxon>Bacilli</taxon>
        <taxon>Bacillales</taxon>
        <taxon>Bacillaceae</taxon>
        <taxon>Psychrobacillus</taxon>
    </lineage>
</organism>
<comment type="caution">
    <text evidence="2">The sequence shown here is derived from an EMBL/GenBank/DDBJ whole genome shotgun (WGS) entry which is preliminary data.</text>
</comment>
<accession>A0ABR8R8Z3</accession>
<evidence type="ECO:0000313" key="2">
    <source>
        <dbReference type="EMBL" id="MBD7944189.1"/>
    </source>
</evidence>
<dbReference type="Proteomes" id="UP000640786">
    <property type="component" value="Unassembled WGS sequence"/>
</dbReference>